<evidence type="ECO:0000256" key="5">
    <source>
        <dbReference type="ARBA" id="ARBA00038063"/>
    </source>
</evidence>
<dbReference type="OrthoDB" id="9800507at2"/>
<dbReference type="PANTHER" id="PTHR17224">
    <property type="entry name" value="PEPTIDYL-TRNA HYDROLASE"/>
    <property type="match status" value="1"/>
</dbReference>
<dbReference type="GO" id="GO:0000049">
    <property type="term" value="F:tRNA binding"/>
    <property type="evidence" value="ECO:0007669"/>
    <property type="project" value="UniProtKB-UniRule"/>
</dbReference>
<evidence type="ECO:0000256" key="1">
    <source>
        <dbReference type="ARBA" id="ARBA00013260"/>
    </source>
</evidence>
<dbReference type="Pfam" id="PF01195">
    <property type="entry name" value="Pept_tRNA_hydro"/>
    <property type="match status" value="1"/>
</dbReference>
<comment type="similarity">
    <text evidence="5 7 9">Belongs to the PTH family.</text>
</comment>
<feature type="active site" description="Proton acceptor" evidence="7">
    <location>
        <position position="19"/>
    </location>
</feature>
<feature type="site" description="Stabilizes the basic form of H active site to accept a proton" evidence="7">
    <location>
        <position position="91"/>
    </location>
</feature>
<dbReference type="GO" id="GO:0004045">
    <property type="term" value="F:peptidyl-tRNA hydrolase activity"/>
    <property type="evidence" value="ECO:0007669"/>
    <property type="project" value="UniProtKB-UniRule"/>
</dbReference>
<proteinExistence type="inferred from homology"/>
<keyword evidence="11" id="KW-1185">Reference proteome</keyword>
<keyword evidence="7" id="KW-0963">Cytoplasm</keyword>
<evidence type="ECO:0000313" key="11">
    <source>
        <dbReference type="Proteomes" id="UP000199415"/>
    </source>
</evidence>
<dbReference type="STRING" id="1082479.SAMN05216241_101221"/>
<evidence type="ECO:0000256" key="9">
    <source>
        <dbReference type="RuleBase" id="RU004320"/>
    </source>
</evidence>
<dbReference type="PROSITE" id="PS01196">
    <property type="entry name" value="PEPT_TRNA_HYDROL_2"/>
    <property type="match status" value="1"/>
</dbReference>
<dbReference type="Gene3D" id="3.40.50.1470">
    <property type="entry name" value="Peptidyl-tRNA hydrolase"/>
    <property type="match status" value="1"/>
</dbReference>
<gene>
    <name evidence="7" type="primary">pth</name>
    <name evidence="10" type="ORF">SAMN05216241_101221</name>
</gene>
<accession>A0A1G7LET0</accession>
<evidence type="ECO:0000256" key="2">
    <source>
        <dbReference type="ARBA" id="ARBA00022555"/>
    </source>
</evidence>
<evidence type="ECO:0000256" key="7">
    <source>
        <dbReference type="HAMAP-Rule" id="MF_00083"/>
    </source>
</evidence>
<comment type="catalytic activity">
    <reaction evidence="7 8">
        <text>an N-acyl-L-alpha-aminoacyl-tRNA + H2O = an N-acyl-L-amino acid + a tRNA + H(+)</text>
        <dbReference type="Rhea" id="RHEA:54448"/>
        <dbReference type="Rhea" id="RHEA-COMP:10123"/>
        <dbReference type="Rhea" id="RHEA-COMP:13883"/>
        <dbReference type="ChEBI" id="CHEBI:15377"/>
        <dbReference type="ChEBI" id="CHEBI:15378"/>
        <dbReference type="ChEBI" id="CHEBI:59874"/>
        <dbReference type="ChEBI" id="CHEBI:78442"/>
        <dbReference type="ChEBI" id="CHEBI:138191"/>
        <dbReference type="EC" id="3.1.1.29"/>
    </reaction>
</comment>
<keyword evidence="3 7" id="KW-0378">Hydrolase</keyword>
<feature type="site" description="Discriminates between blocked and unblocked aminoacyl-tRNA" evidence="7">
    <location>
        <position position="9"/>
    </location>
</feature>
<dbReference type="RefSeq" id="WP_090018271.1">
    <property type="nucleotide sequence ID" value="NZ_FNCE01000001.1"/>
</dbReference>
<dbReference type="InterPro" id="IPR001328">
    <property type="entry name" value="Pept_tRNA_hydro"/>
</dbReference>
<dbReference type="GO" id="GO:0072344">
    <property type="term" value="P:rescue of stalled ribosome"/>
    <property type="evidence" value="ECO:0007669"/>
    <property type="project" value="UniProtKB-UniRule"/>
</dbReference>
<sequence>MLLLVGLGNPGRRYADTRHNIGFLALDEIVRRQSLRAGRSRFHAETAEGPIGGDKVLALKPQTYMNRSGDSVAAAARFFKLGPERVIVFHDELDLEPGKLRVKTGGGNAGHNGLKSIDQHIGNGFIRVRLGIGHPGDKSQVTNYVLSPFAKAERQWVEPLCEAVGEEIPHLVAGDAEGFMSRVAQRTGTNR</sequence>
<evidence type="ECO:0000256" key="4">
    <source>
        <dbReference type="ARBA" id="ARBA00022884"/>
    </source>
</evidence>
<comment type="subcellular location">
    <subcellularLocation>
        <location evidence="7">Cytoplasm</location>
    </subcellularLocation>
</comment>
<dbReference type="SUPFAM" id="SSF53178">
    <property type="entry name" value="Peptidyl-tRNA hydrolase-like"/>
    <property type="match status" value="1"/>
</dbReference>
<dbReference type="GO" id="GO:0005737">
    <property type="term" value="C:cytoplasm"/>
    <property type="evidence" value="ECO:0007669"/>
    <property type="project" value="UniProtKB-SubCell"/>
</dbReference>
<evidence type="ECO:0000256" key="3">
    <source>
        <dbReference type="ARBA" id="ARBA00022801"/>
    </source>
</evidence>
<dbReference type="HAMAP" id="MF_00083">
    <property type="entry name" value="Pept_tRNA_hydro_bact"/>
    <property type="match status" value="1"/>
</dbReference>
<dbReference type="NCBIfam" id="TIGR00447">
    <property type="entry name" value="pth"/>
    <property type="match status" value="1"/>
</dbReference>
<comment type="function">
    <text evidence="7">Hydrolyzes ribosome-free peptidyl-tRNAs (with 1 or more amino acids incorporated), which drop off the ribosome during protein synthesis, or as a result of ribosome stalling.</text>
</comment>
<feature type="binding site" evidence="7">
    <location>
        <position position="112"/>
    </location>
    <ligand>
        <name>tRNA</name>
        <dbReference type="ChEBI" id="CHEBI:17843"/>
    </ligand>
</feature>
<dbReference type="CDD" id="cd00462">
    <property type="entry name" value="PTH"/>
    <property type="match status" value="1"/>
</dbReference>
<dbReference type="AlphaFoldDB" id="A0A1G7LET0"/>
<dbReference type="InterPro" id="IPR036416">
    <property type="entry name" value="Pept_tRNA_hydro_sf"/>
</dbReference>
<dbReference type="PROSITE" id="PS01195">
    <property type="entry name" value="PEPT_TRNA_HYDROL_1"/>
    <property type="match status" value="1"/>
</dbReference>
<feature type="binding site" evidence="7">
    <location>
        <position position="66"/>
    </location>
    <ligand>
        <name>tRNA</name>
        <dbReference type="ChEBI" id="CHEBI:17843"/>
    </ligand>
</feature>
<dbReference type="FunFam" id="3.40.50.1470:FF:000001">
    <property type="entry name" value="Peptidyl-tRNA hydrolase"/>
    <property type="match status" value="1"/>
</dbReference>
<reference evidence="10 11" key="1">
    <citation type="submission" date="2016-10" db="EMBL/GenBank/DDBJ databases">
        <authorList>
            <person name="de Groot N.N."/>
        </authorList>
    </citation>
    <scope>NUCLEOTIDE SEQUENCE [LARGE SCALE GENOMIC DNA]</scope>
    <source>
        <strain evidence="10 11">DSM 25584</strain>
    </source>
</reference>
<keyword evidence="2 7" id="KW-0820">tRNA-binding</keyword>
<dbReference type="GO" id="GO:0006515">
    <property type="term" value="P:protein quality control for misfolded or incompletely synthesized proteins"/>
    <property type="evidence" value="ECO:0007669"/>
    <property type="project" value="UniProtKB-UniRule"/>
</dbReference>
<evidence type="ECO:0000256" key="8">
    <source>
        <dbReference type="RuleBase" id="RU000673"/>
    </source>
</evidence>
<organism evidence="10 11">
    <name type="scientific">Limimonas halophila</name>
    <dbReference type="NCBI Taxonomy" id="1082479"/>
    <lineage>
        <taxon>Bacteria</taxon>
        <taxon>Pseudomonadati</taxon>
        <taxon>Pseudomonadota</taxon>
        <taxon>Alphaproteobacteria</taxon>
        <taxon>Rhodospirillales</taxon>
        <taxon>Rhodovibrionaceae</taxon>
        <taxon>Limimonas</taxon>
    </lineage>
</organism>
<dbReference type="PANTHER" id="PTHR17224:SF1">
    <property type="entry name" value="PEPTIDYL-TRNA HYDROLASE"/>
    <property type="match status" value="1"/>
</dbReference>
<feature type="binding site" evidence="7">
    <location>
        <position position="14"/>
    </location>
    <ligand>
        <name>tRNA</name>
        <dbReference type="ChEBI" id="CHEBI:17843"/>
    </ligand>
</feature>
<keyword evidence="4 7" id="KW-0694">RNA-binding</keyword>
<dbReference type="EMBL" id="FNCE01000001">
    <property type="protein sequence ID" value="SDF47963.1"/>
    <property type="molecule type" value="Genomic_DNA"/>
</dbReference>
<comment type="function">
    <text evidence="7">Catalyzes the release of premature peptidyl moieties from peptidyl-tRNA molecules trapped in stalled 50S ribosomal subunits, and thus maintains levels of free tRNAs and 50S ribosomes.</text>
</comment>
<evidence type="ECO:0000256" key="6">
    <source>
        <dbReference type="ARBA" id="ARBA00050038"/>
    </source>
</evidence>
<dbReference type="EC" id="3.1.1.29" evidence="1 7"/>
<dbReference type="Proteomes" id="UP000199415">
    <property type="component" value="Unassembled WGS sequence"/>
</dbReference>
<feature type="binding site" evidence="7">
    <location>
        <position position="64"/>
    </location>
    <ligand>
        <name>tRNA</name>
        <dbReference type="ChEBI" id="CHEBI:17843"/>
    </ligand>
</feature>
<comment type="subunit">
    <text evidence="7">Monomer.</text>
</comment>
<name>A0A1G7LET0_9PROT</name>
<protein>
    <recommendedName>
        <fullName evidence="6 7">Peptidyl-tRNA hydrolase</fullName>
        <shortName evidence="7">Pth</shortName>
        <ecNumber evidence="1 7">3.1.1.29</ecNumber>
    </recommendedName>
</protein>
<dbReference type="InterPro" id="IPR018171">
    <property type="entry name" value="Pept_tRNA_hydro_CS"/>
</dbReference>
<evidence type="ECO:0000313" key="10">
    <source>
        <dbReference type="EMBL" id="SDF47963.1"/>
    </source>
</evidence>